<protein>
    <submittedName>
        <fullName evidence="2">Uncharacterized protein</fullName>
    </submittedName>
</protein>
<gene>
    <name evidence="2" type="ORF">ACFQPS_17965</name>
</gene>
<proteinExistence type="predicted"/>
<name>A0ABW2KYB4_9PROT</name>
<accession>A0ABW2KYB4</accession>
<feature type="compositionally biased region" description="Low complexity" evidence="1">
    <location>
        <begin position="137"/>
        <end position="149"/>
    </location>
</feature>
<feature type="region of interest" description="Disordered" evidence="1">
    <location>
        <begin position="137"/>
        <end position="156"/>
    </location>
</feature>
<reference evidence="3" key="1">
    <citation type="journal article" date="2019" name="Int. J. Syst. Evol. Microbiol.">
        <title>The Global Catalogue of Microorganisms (GCM) 10K type strain sequencing project: providing services to taxonomists for standard genome sequencing and annotation.</title>
        <authorList>
            <consortium name="The Broad Institute Genomics Platform"/>
            <consortium name="The Broad Institute Genome Sequencing Center for Infectious Disease"/>
            <person name="Wu L."/>
            <person name="Ma J."/>
        </authorList>
    </citation>
    <scope>NUCLEOTIDE SEQUENCE [LARGE SCALE GENOMIC DNA]</scope>
    <source>
        <strain evidence="3">CGMCC 1.16275</strain>
    </source>
</reference>
<sequence>MTLTAPASVGENGVPGLPGWHRAHAAVHGRGRESGTAQAPSAGGRGRRGLFDWLVVFLWVFFAALPPTLPACQPAALGAALLAATSDDPLILPDARADRVIERSMPGPGGGEPLLPVAPAVVRPPLHLRAAPSVRRSVALSRSAGLRPAPRGPPAA</sequence>
<dbReference type="Proteomes" id="UP001596456">
    <property type="component" value="Unassembled WGS sequence"/>
</dbReference>
<evidence type="ECO:0000256" key="1">
    <source>
        <dbReference type="SAM" id="MobiDB-lite"/>
    </source>
</evidence>
<evidence type="ECO:0000313" key="3">
    <source>
        <dbReference type="Proteomes" id="UP001596456"/>
    </source>
</evidence>
<feature type="region of interest" description="Disordered" evidence="1">
    <location>
        <begin position="1"/>
        <end position="21"/>
    </location>
</feature>
<evidence type="ECO:0000313" key="2">
    <source>
        <dbReference type="EMBL" id="MFC7335058.1"/>
    </source>
</evidence>
<organism evidence="2 3">
    <name type="scientific">Rhodocista pekingensis</name>
    <dbReference type="NCBI Taxonomy" id="201185"/>
    <lineage>
        <taxon>Bacteria</taxon>
        <taxon>Pseudomonadati</taxon>
        <taxon>Pseudomonadota</taxon>
        <taxon>Alphaproteobacteria</taxon>
        <taxon>Rhodospirillales</taxon>
        <taxon>Azospirillaceae</taxon>
        <taxon>Rhodocista</taxon>
    </lineage>
</organism>
<dbReference type="EMBL" id="JBHTCM010000026">
    <property type="protein sequence ID" value="MFC7335058.1"/>
    <property type="molecule type" value="Genomic_DNA"/>
</dbReference>
<comment type="caution">
    <text evidence="2">The sequence shown here is derived from an EMBL/GenBank/DDBJ whole genome shotgun (WGS) entry which is preliminary data.</text>
</comment>
<dbReference type="RefSeq" id="WP_377360599.1">
    <property type="nucleotide sequence ID" value="NZ_JBHTCM010000026.1"/>
</dbReference>
<keyword evidence="3" id="KW-1185">Reference proteome</keyword>